<protein>
    <recommendedName>
        <fullName evidence="3">DNA-directed RNA polymerase beta subunit</fullName>
    </recommendedName>
</protein>
<dbReference type="AlphaFoldDB" id="A0A1S6QGC1"/>
<sequence length="125" mass="14421">MKRPEINDSTAELFFKYYYQDRGMLKWQGYYLSDHTSALNHQAEEKAHTIHRQVAPEMTSIEIDEVINHAIKKNTLISIQSNIKDDDGVFPPPISGHIRGYEDSRLFLDSGESIELVDIRSIVQN</sequence>
<dbReference type="KEGG" id="lcu:PL11_001340"/>
<accession>A0A1S6QGC1</accession>
<dbReference type="RefSeq" id="WP_052127637.1">
    <property type="nucleotide sequence ID" value="NZ_CP018906.1"/>
</dbReference>
<reference evidence="1 2" key="1">
    <citation type="journal article" date="2015" name="Genome Announc.">
        <title>Genome Sequence of Lactobacillus curieae CCTCC M 2011381T, a Novel Producer of Gamma-aminobutyric Acid.</title>
        <authorList>
            <person name="Wang Y."/>
            <person name="Wang Y."/>
            <person name="Lang C."/>
            <person name="Wei D."/>
            <person name="Xu P."/>
            <person name="Xie J."/>
        </authorList>
    </citation>
    <scope>NUCLEOTIDE SEQUENCE [LARGE SCALE GENOMIC DNA]</scope>
    <source>
        <strain evidence="1 2">CCTCC M 2011381</strain>
    </source>
</reference>
<evidence type="ECO:0008006" key="3">
    <source>
        <dbReference type="Google" id="ProtNLM"/>
    </source>
</evidence>
<keyword evidence="2" id="KW-1185">Reference proteome</keyword>
<organism evidence="1 2">
    <name type="scientific">Lentilactobacillus curieae</name>
    <dbReference type="NCBI Taxonomy" id="1138822"/>
    <lineage>
        <taxon>Bacteria</taxon>
        <taxon>Bacillati</taxon>
        <taxon>Bacillota</taxon>
        <taxon>Bacilli</taxon>
        <taxon>Lactobacillales</taxon>
        <taxon>Lactobacillaceae</taxon>
        <taxon>Lentilactobacillus</taxon>
    </lineage>
</organism>
<proteinExistence type="predicted"/>
<evidence type="ECO:0000313" key="2">
    <source>
        <dbReference type="Proteomes" id="UP000030361"/>
    </source>
</evidence>
<gene>
    <name evidence="1" type="ORF">PL11_001340</name>
</gene>
<dbReference type="Proteomes" id="UP000030361">
    <property type="component" value="Chromosome"/>
</dbReference>
<dbReference type="OrthoDB" id="1644322at2"/>
<dbReference type="EMBL" id="CP018906">
    <property type="protein sequence ID" value="AQW20650.1"/>
    <property type="molecule type" value="Genomic_DNA"/>
</dbReference>
<evidence type="ECO:0000313" key="1">
    <source>
        <dbReference type="EMBL" id="AQW20650.1"/>
    </source>
</evidence>
<name>A0A1S6QGC1_9LACO</name>